<accession>A0A2C8ZKU1</accession>
<evidence type="ECO:0000256" key="1">
    <source>
        <dbReference type="SAM" id="Phobius"/>
    </source>
</evidence>
<dbReference type="Proteomes" id="UP000219440">
    <property type="component" value="Unassembled WGS sequence"/>
</dbReference>
<dbReference type="Pfam" id="PF01841">
    <property type="entry name" value="Transglut_core"/>
    <property type="match status" value="1"/>
</dbReference>
<keyword evidence="4" id="KW-1185">Reference proteome</keyword>
<feature type="transmembrane region" description="Helical" evidence="1">
    <location>
        <begin position="130"/>
        <end position="153"/>
    </location>
</feature>
<dbReference type="Gene3D" id="3.10.620.30">
    <property type="match status" value="1"/>
</dbReference>
<dbReference type="PANTHER" id="PTHR42736:SF1">
    <property type="entry name" value="PROTEIN-GLUTAMINE GAMMA-GLUTAMYLTRANSFERASE"/>
    <property type="match status" value="1"/>
</dbReference>
<dbReference type="InterPro" id="IPR038765">
    <property type="entry name" value="Papain-like_cys_pep_sf"/>
</dbReference>
<name>A0A2C8ZKU1_9MICO</name>
<feature type="transmembrane region" description="Helical" evidence="1">
    <location>
        <begin position="98"/>
        <end position="118"/>
    </location>
</feature>
<sequence>MSRGQRNSRGFSPASPLFIAVNVAMFWVSTGIAATALWPIYRSTAIVILVGSALGFGTIIAVIGAYFRWPSPVVMVATVAAFLLVGVPLAVPAKTQYGVLPTAGGLVDLVTGVALGWKQLLTITLPVADYQALLVPALVLILTTTVVGLSVALRSTRGEIAAAFPVLVFLVATAFGPKFPDRPLVTPIALLVAVLLWLVWLRWYRRRTAVNSLLAQSTDAASLDRSPDAGVAGLRTAVSAAVILAVASTAAIGAVALVPPAADRTVLRTAIVQPFDPRDYVSPLSAFRSYWQPATIDSTLFQVRGLPEGGRIRLATLDTYNGVVYSVGSSRVTSQSGSFTRVPSTFDQSAVDGTAQELEVTIRGYSGVWLPTTGLFEAVDFTSADAATLRDGFYYNNVSGTAAVVGGLVSGDSYTLSAITPRQPTESELATLDPGSASVPIPQDVPDQLTATLEGYTSGVSGAGNRLVAALAGLKADGYISHGIGVDEPASRSGHAADRISQLFTDSRMIGDAEQYAVSAALMAKDLGFPSRVVMGFLAKGEAVTGADVSAWIEINTAQFGWVTIDPNPLVRDIPEEIPEETSQIARPQTIVPPPVLEPDRFDRQLTPDTEQQRTPDVNLALQAVLAVLRVLGWVAIAAAVVLAPFLVIVAAKFRRRKLRRNASTPIQRISGGWQEFENAVVDHGLSPEVASTRTEFAMAAGGVQSAVLAAIADRAIFAPDAPSGTDADNVWRAVDELQASLDDGLTRWQRIKARISLRSLGGYSFKNFFSR</sequence>
<evidence type="ECO:0000313" key="4">
    <source>
        <dbReference type="Proteomes" id="UP000219440"/>
    </source>
</evidence>
<feature type="transmembrane region" description="Helical" evidence="1">
    <location>
        <begin position="73"/>
        <end position="91"/>
    </location>
</feature>
<dbReference type="InterPro" id="IPR002931">
    <property type="entry name" value="Transglutaminase-like"/>
</dbReference>
<dbReference type="EMBL" id="OCST01000003">
    <property type="protein sequence ID" value="SOE65449.1"/>
    <property type="molecule type" value="Genomic_DNA"/>
</dbReference>
<reference evidence="3 4" key="1">
    <citation type="submission" date="2017-09" db="EMBL/GenBank/DDBJ databases">
        <authorList>
            <person name="Ehlers B."/>
            <person name="Leendertz F.H."/>
        </authorList>
    </citation>
    <scope>NUCLEOTIDE SEQUENCE [LARGE SCALE GENOMIC DNA]</scope>
    <source>
        <strain evidence="3 4">CGMCC 1.05381</strain>
    </source>
</reference>
<dbReference type="RefSeq" id="WP_097060664.1">
    <property type="nucleotide sequence ID" value="NZ_BMLC01000001.1"/>
</dbReference>
<dbReference type="OrthoDB" id="3651060at2"/>
<keyword evidence="1" id="KW-1133">Transmembrane helix</keyword>
<dbReference type="InterPro" id="IPR052901">
    <property type="entry name" value="Bact_TGase-like"/>
</dbReference>
<feature type="transmembrane region" description="Helical" evidence="1">
    <location>
        <begin position="185"/>
        <end position="204"/>
    </location>
</feature>
<dbReference type="SUPFAM" id="SSF54001">
    <property type="entry name" value="Cysteine proteinases"/>
    <property type="match status" value="1"/>
</dbReference>
<feature type="transmembrane region" description="Helical" evidence="1">
    <location>
        <begin position="237"/>
        <end position="258"/>
    </location>
</feature>
<dbReference type="PANTHER" id="PTHR42736">
    <property type="entry name" value="PROTEIN-GLUTAMINE GAMMA-GLUTAMYLTRANSFERASE"/>
    <property type="match status" value="1"/>
</dbReference>
<evidence type="ECO:0000259" key="2">
    <source>
        <dbReference type="Pfam" id="PF01841"/>
    </source>
</evidence>
<gene>
    <name evidence="3" type="ORF">SAMN06296378_1560</name>
</gene>
<protein>
    <submittedName>
        <fullName evidence="3">Transglutaminase-like superfamily protein</fullName>
    </submittedName>
</protein>
<feature type="transmembrane region" description="Helical" evidence="1">
    <location>
        <begin position="631"/>
        <end position="652"/>
    </location>
</feature>
<keyword evidence="1" id="KW-0472">Membrane</keyword>
<organism evidence="3 4">
    <name type="scientific">Salinibacterium xinjiangense</name>
    <dbReference type="NCBI Taxonomy" id="386302"/>
    <lineage>
        <taxon>Bacteria</taxon>
        <taxon>Bacillati</taxon>
        <taxon>Actinomycetota</taxon>
        <taxon>Actinomycetes</taxon>
        <taxon>Micrococcales</taxon>
        <taxon>Microbacteriaceae</taxon>
        <taxon>Salinibacterium</taxon>
    </lineage>
</organism>
<evidence type="ECO:0000313" key="3">
    <source>
        <dbReference type="EMBL" id="SOE65449.1"/>
    </source>
</evidence>
<feature type="transmembrane region" description="Helical" evidence="1">
    <location>
        <begin position="160"/>
        <end position="179"/>
    </location>
</feature>
<feature type="domain" description="Transglutaminase-like" evidence="2">
    <location>
        <begin position="480"/>
        <end position="567"/>
    </location>
</feature>
<feature type="transmembrane region" description="Helical" evidence="1">
    <location>
        <begin position="17"/>
        <end position="38"/>
    </location>
</feature>
<feature type="transmembrane region" description="Helical" evidence="1">
    <location>
        <begin position="45"/>
        <end position="67"/>
    </location>
</feature>
<dbReference type="AlphaFoldDB" id="A0A2C8ZKU1"/>
<keyword evidence="1" id="KW-0812">Transmembrane</keyword>
<proteinExistence type="predicted"/>